<dbReference type="InParanoid" id="A0A067QXV3"/>
<reference evidence="1 2" key="1">
    <citation type="journal article" date="2014" name="Nat. Commun.">
        <title>Molecular traces of alternative social organization in a termite genome.</title>
        <authorList>
            <person name="Terrapon N."/>
            <person name="Li C."/>
            <person name="Robertson H.M."/>
            <person name="Ji L."/>
            <person name="Meng X."/>
            <person name="Booth W."/>
            <person name="Chen Z."/>
            <person name="Childers C.P."/>
            <person name="Glastad K.M."/>
            <person name="Gokhale K."/>
            <person name="Gowin J."/>
            <person name="Gronenberg W."/>
            <person name="Hermansen R.A."/>
            <person name="Hu H."/>
            <person name="Hunt B.G."/>
            <person name="Huylmans A.K."/>
            <person name="Khalil S.M."/>
            <person name="Mitchell R.D."/>
            <person name="Munoz-Torres M.C."/>
            <person name="Mustard J.A."/>
            <person name="Pan H."/>
            <person name="Reese J.T."/>
            <person name="Scharf M.E."/>
            <person name="Sun F."/>
            <person name="Vogel H."/>
            <person name="Xiao J."/>
            <person name="Yang W."/>
            <person name="Yang Z."/>
            <person name="Yang Z."/>
            <person name="Zhou J."/>
            <person name="Zhu J."/>
            <person name="Brent C.S."/>
            <person name="Elsik C.G."/>
            <person name="Goodisman M.A."/>
            <person name="Liberles D.A."/>
            <person name="Roe R.M."/>
            <person name="Vargo E.L."/>
            <person name="Vilcinskas A."/>
            <person name="Wang J."/>
            <person name="Bornberg-Bauer E."/>
            <person name="Korb J."/>
            <person name="Zhang G."/>
            <person name="Liebig J."/>
        </authorList>
    </citation>
    <scope>NUCLEOTIDE SEQUENCE [LARGE SCALE GENOMIC DNA]</scope>
    <source>
        <tissue evidence="1">Whole organism</tissue>
    </source>
</reference>
<keyword evidence="2" id="KW-1185">Reference proteome</keyword>
<organism evidence="1 2">
    <name type="scientific">Zootermopsis nevadensis</name>
    <name type="common">Dampwood termite</name>
    <dbReference type="NCBI Taxonomy" id="136037"/>
    <lineage>
        <taxon>Eukaryota</taxon>
        <taxon>Metazoa</taxon>
        <taxon>Ecdysozoa</taxon>
        <taxon>Arthropoda</taxon>
        <taxon>Hexapoda</taxon>
        <taxon>Insecta</taxon>
        <taxon>Pterygota</taxon>
        <taxon>Neoptera</taxon>
        <taxon>Polyneoptera</taxon>
        <taxon>Dictyoptera</taxon>
        <taxon>Blattodea</taxon>
        <taxon>Blattoidea</taxon>
        <taxon>Termitoidae</taxon>
        <taxon>Termopsidae</taxon>
        <taxon>Zootermopsis</taxon>
    </lineage>
</organism>
<sequence length="54" mass="6145">MIDAWNMFNNLLKLWVLFSNLKKDTQNSKTISKSSCLTTVGVLVLVPVHQVKLK</sequence>
<dbReference type="Proteomes" id="UP000027135">
    <property type="component" value="Unassembled WGS sequence"/>
</dbReference>
<name>A0A067QXV3_ZOONE</name>
<protein>
    <submittedName>
        <fullName evidence="1">Uncharacterized protein</fullName>
    </submittedName>
</protein>
<evidence type="ECO:0000313" key="2">
    <source>
        <dbReference type="Proteomes" id="UP000027135"/>
    </source>
</evidence>
<dbReference type="EMBL" id="KK853231">
    <property type="protein sequence ID" value="KDR09626.1"/>
    <property type="molecule type" value="Genomic_DNA"/>
</dbReference>
<dbReference type="AlphaFoldDB" id="A0A067QXV3"/>
<accession>A0A067QXV3</accession>
<gene>
    <name evidence="1" type="ORF">L798_00419</name>
</gene>
<proteinExistence type="predicted"/>
<evidence type="ECO:0000313" key="1">
    <source>
        <dbReference type="EMBL" id="KDR09626.1"/>
    </source>
</evidence>